<gene>
    <name evidence="2" type="ORF">SAMN04487974_101709</name>
</gene>
<evidence type="ECO:0000313" key="2">
    <source>
        <dbReference type="EMBL" id="SDG26192.1"/>
    </source>
</evidence>
<dbReference type="AlphaFoldDB" id="A0A1G7STH1"/>
<dbReference type="Proteomes" id="UP000199495">
    <property type="component" value="Unassembled WGS sequence"/>
</dbReference>
<organism evidence="2 3">
    <name type="scientific">Pelagibacterium luteolum</name>
    <dbReference type="NCBI Taxonomy" id="440168"/>
    <lineage>
        <taxon>Bacteria</taxon>
        <taxon>Pseudomonadati</taxon>
        <taxon>Pseudomonadota</taxon>
        <taxon>Alphaproteobacteria</taxon>
        <taxon>Hyphomicrobiales</taxon>
        <taxon>Devosiaceae</taxon>
        <taxon>Pelagibacterium</taxon>
    </lineage>
</organism>
<keyword evidence="3" id="KW-1185">Reference proteome</keyword>
<keyword evidence="1" id="KW-0472">Membrane</keyword>
<feature type="transmembrane region" description="Helical" evidence="1">
    <location>
        <begin position="57"/>
        <end position="83"/>
    </location>
</feature>
<feature type="transmembrane region" description="Helical" evidence="1">
    <location>
        <begin position="21"/>
        <end position="45"/>
    </location>
</feature>
<evidence type="ECO:0000313" key="3">
    <source>
        <dbReference type="Proteomes" id="UP000199495"/>
    </source>
</evidence>
<protein>
    <submittedName>
        <fullName evidence="2">Uncharacterized protein</fullName>
    </submittedName>
</protein>
<keyword evidence="1" id="KW-1133">Transmembrane helix</keyword>
<evidence type="ECO:0000256" key="1">
    <source>
        <dbReference type="SAM" id="Phobius"/>
    </source>
</evidence>
<reference evidence="2 3" key="1">
    <citation type="submission" date="2016-10" db="EMBL/GenBank/DDBJ databases">
        <authorList>
            <person name="de Groot N.N."/>
        </authorList>
    </citation>
    <scope>NUCLEOTIDE SEQUENCE [LARGE SCALE GENOMIC DNA]</scope>
    <source>
        <strain evidence="2 3">CGMCC 1.10267</strain>
    </source>
</reference>
<dbReference type="STRING" id="440168.SAMN04487974_101709"/>
<name>A0A1G7STH1_9HYPH</name>
<dbReference type="OrthoDB" id="10011847at2"/>
<keyword evidence="1" id="KW-0812">Transmembrane</keyword>
<dbReference type="EMBL" id="FNCS01000001">
    <property type="protein sequence ID" value="SDG26192.1"/>
    <property type="molecule type" value="Genomic_DNA"/>
</dbReference>
<accession>A0A1G7STH1</accession>
<sequence>MLGLKTIPKADWPRTFWDMAGCALIIGSAAATGLLIGLGVAFALLTWSEGDARGGEMLLIGFSALAGAAIGFATGIVGSIYWLGSRQKPTDRRS</sequence>
<proteinExistence type="predicted"/>
<dbReference type="RefSeq" id="WP_090591551.1">
    <property type="nucleotide sequence ID" value="NZ_FNCS01000001.1"/>
</dbReference>